<gene>
    <name evidence="1" type="ORF">FPCIR_6405</name>
</gene>
<comment type="caution">
    <text evidence="1">The sequence shown here is derived from an EMBL/GenBank/DDBJ whole genome shotgun (WGS) entry which is preliminary data.</text>
</comment>
<dbReference type="Proteomes" id="UP000546213">
    <property type="component" value="Unassembled WGS sequence"/>
</dbReference>
<evidence type="ECO:0000313" key="1">
    <source>
        <dbReference type="EMBL" id="KAF5590458.1"/>
    </source>
</evidence>
<keyword evidence="2" id="KW-1185">Reference proteome</keyword>
<dbReference type="AlphaFoldDB" id="A0A8H5LEP8"/>
<sequence length="70" mass="7797">MSTDSSTMPGITLHLSQDDLEHLLDKKLKPIYSLLDTINKKFDDLAARVEVVEGLAKKIPDMAVDIQSQD</sequence>
<name>A0A8H5LEP8_9HYPO</name>
<dbReference type="OrthoDB" id="5103566at2759"/>
<proteinExistence type="predicted"/>
<protein>
    <submittedName>
        <fullName evidence="1">Spore killer candidate 1</fullName>
    </submittedName>
</protein>
<accession>A0A8H5LEP8</accession>
<reference evidence="1 2" key="1">
    <citation type="submission" date="2020-05" db="EMBL/GenBank/DDBJ databases">
        <title>Identification and distribution of gene clusters putatively required for synthesis of sphingolipid metabolism inhibitors in phylogenetically diverse species of the filamentous fungus Fusarium.</title>
        <authorList>
            <person name="Kim H.-S."/>
            <person name="Busman M."/>
            <person name="Brown D.W."/>
            <person name="Divon H."/>
            <person name="Uhlig S."/>
            <person name="Proctor R.H."/>
        </authorList>
    </citation>
    <scope>NUCLEOTIDE SEQUENCE [LARGE SCALE GENOMIC DNA]</scope>
    <source>
        <strain evidence="1 2">NRRL 36939</strain>
    </source>
</reference>
<organism evidence="1 2">
    <name type="scientific">Fusarium pseudocircinatum</name>
    <dbReference type="NCBI Taxonomy" id="56676"/>
    <lineage>
        <taxon>Eukaryota</taxon>
        <taxon>Fungi</taxon>
        <taxon>Dikarya</taxon>
        <taxon>Ascomycota</taxon>
        <taxon>Pezizomycotina</taxon>
        <taxon>Sordariomycetes</taxon>
        <taxon>Hypocreomycetidae</taxon>
        <taxon>Hypocreales</taxon>
        <taxon>Nectriaceae</taxon>
        <taxon>Fusarium</taxon>
        <taxon>Fusarium fujikuroi species complex</taxon>
    </lineage>
</organism>
<dbReference type="EMBL" id="JAAOAS010000143">
    <property type="protein sequence ID" value="KAF5590458.1"/>
    <property type="molecule type" value="Genomic_DNA"/>
</dbReference>
<evidence type="ECO:0000313" key="2">
    <source>
        <dbReference type="Proteomes" id="UP000546213"/>
    </source>
</evidence>